<dbReference type="Gramene" id="PRQ50671">
    <property type="protein sequence ID" value="PRQ50671"/>
    <property type="gene ID" value="RchiOBHm_Chr2g0135881"/>
</dbReference>
<comment type="caution">
    <text evidence="1">The sequence shown here is derived from an EMBL/GenBank/DDBJ whole genome shotgun (WGS) entry which is preliminary data.</text>
</comment>
<protein>
    <submittedName>
        <fullName evidence="1">Uncharacterized protein</fullName>
    </submittedName>
</protein>
<keyword evidence="2" id="KW-1185">Reference proteome</keyword>
<dbReference type="EMBL" id="PDCK01000040">
    <property type="protein sequence ID" value="PRQ50671.1"/>
    <property type="molecule type" value="Genomic_DNA"/>
</dbReference>
<gene>
    <name evidence="1" type="ORF">RchiOBHm_Chr2g0135881</name>
</gene>
<dbReference type="AlphaFoldDB" id="A0A2P6RW69"/>
<sequence length="47" mass="5435">MWRLPKHSFHCFSLTISFTECNGGHSHYPRIEMLVILTEDCIGAGIW</sequence>
<organism evidence="1 2">
    <name type="scientific">Rosa chinensis</name>
    <name type="common">China rose</name>
    <dbReference type="NCBI Taxonomy" id="74649"/>
    <lineage>
        <taxon>Eukaryota</taxon>
        <taxon>Viridiplantae</taxon>
        <taxon>Streptophyta</taxon>
        <taxon>Embryophyta</taxon>
        <taxon>Tracheophyta</taxon>
        <taxon>Spermatophyta</taxon>
        <taxon>Magnoliopsida</taxon>
        <taxon>eudicotyledons</taxon>
        <taxon>Gunneridae</taxon>
        <taxon>Pentapetalae</taxon>
        <taxon>rosids</taxon>
        <taxon>fabids</taxon>
        <taxon>Rosales</taxon>
        <taxon>Rosaceae</taxon>
        <taxon>Rosoideae</taxon>
        <taxon>Rosoideae incertae sedis</taxon>
        <taxon>Rosa</taxon>
    </lineage>
</organism>
<reference evidence="1 2" key="1">
    <citation type="journal article" date="2018" name="Nat. Genet.">
        <title>The Rosa genome provides new insights in the design of modern roses.</title>
        <authorList>
            <person name="Bendahmane M."/>
        </authorList>
    </citation>
    <scope>NUCLEOTIDE SEQUENCE [LARGE SCALE GENOMIC DNA]</scope>
    <source>
        <strain evidence="2">cv. Old Blush</strain>
    </source>
</reference>
<evidence type="ECO:0000313" key="2">
    <source>
        <dbReference type="Proteomes" id="UP000238479"/>
    </source>
</evidence>
<accession>A0A2P6RW69</accession>
<name>A0A2P6RW69_ROSCH</name>
<proteinExistence type="predicted"/>
<dbReference type="Proteomes" id="UP000238479">
    <property type="component" value="Chromosome 2"/>
</dbReference>
<evidence type="ECO:0000313" key="1">
    <source>
        <dbReference type="EMBL" id="PRQ50671.1"/>
    </source>
</evidence>